<organism evidence="11 12">
    <name type="scientific">Atractosteus spatula</name>
    <name type="common">Alligator gar</name>
    <name type="synonym">Lepisosteus spatula</name>
    <dbReference type="NCBI Taxonomy" id="7917"/>
    <lineage>
        <taxon>Eukaryota</taxon>
        <taxon>Metazoa</taxon>
        <taxon>Chordata</taxon>
        <taxon>Craniata</taxon>
        <taxon>Vertebrata</taxon>
        <taxon>Euteleostomi</taxon>
        <taxon>Actinopterygii</taxon>
        <taxon>Neopterygii</taxon>
        <taxon>Holostei</taxon>
        <taxon>Semionotiformes</taxon>
        <taxon>Lepisosteidae</taxon>
        <taxon>Atractosteus</taxon>
    </lineage>
</organism>
<feature type="compositionally biased region" description="Acidic residues" evidence="9">
    <location>
        <begin position="140"/>
        <end position="151"/>
    </location>
</feature>
<sequence length="1209" mass="133119">MAKTGKKSGKQASISRFFRAASPKAKATTNAGLSSGAGSSRRSEVKPGSGRKKKLSAEEEESQAQQAKRSRGEEGDESSPLVQSGDASRGAAQVSSVSSPTLNRLRGFSSGAGPRGSRAAGRVAGHKSGGPLGQCRGDSREEEEQEEEEGTEEKGSKHKKQNGQGLNLGQFAKVSSGGAAKKGPSEISLPNRRTKCIYTPLELQFLEIKQQHKDALLCVECGYKYRFFGEDAEIAAKELNISCHLDHNFMTASIPTHRLFVHVRRLVSQGYKVGVVKQTETTALKAGGANKSSLFTRQLCGLYTKSTLVGEDVNPLLKLGDLEEAEDVVLDSPNNYLLCVSESWDSRRQELSVGIVAVQPSTGDIVMDCFQDGPSRSALEARVLRVQPVEILVPSDLSESSDRLLRGVASASVQNDDRIRVERMDSGHFEYSTALQVVSDFYTGASSGKPGSQLLSSVISLDRPVICCLGAVIKYLIEFNLDKVLLCTSSFRQLSSEAEYMTLSATTMKNLEILHNQTDRKTKGSLLWVMDHTQTPFGKRLMKKWVTQPLRSAEEIGTRQDAVAEILSSESSALPAVRNLLGRLPDLERGICSIYHKKCSTQEFFLITSTLSRLEAELQAVLPAVQSQLSSSLLKDLLLTTPQLLSPAQHFLKVLNEKAAKTGDKTQLFTDLTDFPVIKRRKEEIQGVISEILEHRKDIRLILKNPCLDYVTVSGQEFLIEVKNAMVSRVPSDWVKISSTKAVGRFHSPFIVEKYRCLSQLREQLVIDCNQEWTKFLHQFGEHYHIIRKGVCHLATVDCIFSLAEVAKQGNYCRPLVLEDEQQIVIKEGRHPAIDLLMGEQDQYVPNNTELQGDGRRAMIITGPNMGGKSSYIRQVGLITIMAQVGSFVPAEEAVIGVVDGIFTSNRGGPGIRVSASGTPKGSHQLSHSENWPGEPTSKSKLGNNYGGHVRALDLKGREVCLTKTIVDRNDDDSQVAVMVALMPLLSLKTGIVAGIDGIFSPQAGSVVHLPVQEQRLTWRMGASDNISRGRSTFMEELSEASEILQRATSRSLVILDELGRGTSTHDGTAIAYATLDYFIREVKSLTLFVTHYLPLCELERLYPQHVGNYHMAFLLSDQDAESDGPSEETQPEFITFLYQLTEGAAARSYGLNVARLAKIPKDIIWKAQEKSKELEGLVNARRKNKKAFCEALNIQDKRNLMDWRQNNS</sequence>
<feature type="non-terminal residue" evidence="11">
    <location>
        <position position="1"/>
    </location>
</feature>
<dbReference type="InterPro" id="IPR016151">
    <property type="entry name" value="DNA_mismatch_repair_MutS_N"/>
</dbReference>
<dbReference type="InterPro" id="IPR027417">
    <property type="entry name" value="P-loop_NTPase"/>
</dbReference>
<dbReference type="PANTHER" id="PTHR11361:SF122">
    <property type="entry name" value="DNA MISMATCH REPAIR PROTEIN MSH3"/>
    <property type="match status" value="1"/>
</dbReference>
<dbReference type="Pfam" id="PF00488">
    <property type="entry name" value="MutS_V"/>
    <property type="match status" value="2"/>
</dbReference>
<keyword evidence="12" id="KW-1185">Reference proteome</keyword>
<dbReference type="SUPFAM" id="SSF55271">
    <property type="entry name" value="DNA repair protein MutS, domain I"/>
    <property type="match status" value="1"/>
</dbReference>
<comment type="caution">
    <text evidence="11">The sequence shown here is derived from an EMBL/GenBank/DDBJ whole genome shotgun (WGS) entry which is preliminary data.</text>
</comment>
<evidence type="ECO:0000256" key="7">
    <source>
        <dbReference type="ARBA" id="ARBA00023204"/>
    </source>
</evidence>
<dbReference type="EMBL" id="JAAWVO010036455">
    <property type="protein sequence ID" value="MBN3317605.1"/>
    <property type="molecule type" value="Genomic_DNA"/>
</dbReference>
<accession>A0A8J7NSR8</accession>
<dbReference type="GO" id="GO:0140664">
    <property type="term" value="F:ATP-dependent DNA damage sensor activity"/>
    <property type="evidence" value="ECO:0007669"/>
    <property type="project" value="InterPro"/>
</dbReference>
<dbReference type="InterPro" id="IPR045076">
    <property type="entry name" value="MutS"/>
</dbReference>
<dbReference type="GO" id="GO:0016447">
    <property type="term" value="P:somatic recombination of immunoglobulin gene segments"/>
    <property type="evidence" value="ECO:0007669"/>
    <property type="project" value="TreeGrafter"/>
</dbReference>
<comment type="similarity">
    <text evidence="1">Belongs to the DNA mismatch repair MutS family. MSH3 subfamily.</text>
</comment>
<evidence type="ECO:0000256" key="5">
    <source>
        <dbReference type="ARBA" id="ARBA00022840"/>
    </source>
</evidence>
<keyword evidence="7" id="KW-0234">DNA repair</keyword>
<dbReference type="GO" id="GO:0005524">
    <property type="term" value="F:ATP binding"/>
    <property type="evidence" value="ECO:0007669"/>
    <property type="project" value="UniProtKB-KW"/>
</dbReference>
<dbReference type="InterPro" id="IPR017261">
    <property type="entry name" value="DNA_mismatch_repair_MutS/MSH"/>
</dbReference>
<dbReference type="GO" id="GO:0006298">
    <property type="term" value="P:mismatch repair"/>
    <property type="evidence" value="ECO:0007669"/>
    <property type="project" value="InterPro"/>
</dbReference>
<evidence type="ECO:0000256" key="2">
    <source>
        <dbReference type="ARBA" id="ARBA00022151"/>
    </source>
</evidence>
<gene>
    <name evidence="11" type="primary">Msh3</name>
    <name evidence="11" type="ORF">GTO95_0018501</name>
</gene>
<keyword evidence="5" id="KW-0067">ATP-binding</keyword>
<dbReference type="SUPFAM" id="SSF53150">
    <property type="entry name" value="DNA repair protein MutS, domain II"/>
    <property type="match status" value="1"/>
</dbReference>
<dbReference type="AlphaFoldDB" id="A0A8J7NSR8"/>
<evidence type="ECO:0000256" key="1">
    <source>
        <dbReference type="ARBA" id="ARBA00007094"/>
    </source>
</evidence>
<dbReference type="SUPFAM" id="SSF52540">
    <property type="entry name" value="P-loop containing nucleoside triphosphate hydrolases"/>
    <property type="match status" value="1"/>
</dbReference>
<proteinExistence type="inferred from homology"/>
<feature type="compositionally biased region" description="Low complexity" evidence="9">
    <location>
        <begin position="31"/>
        <end position="40"/>
    </location>
</feature>
<dbReference type="FunFam" id="1.10.1420.10:FF:000004">
    <property type="entry name" value="DNA mismatch repair protein Msh3"/>
    <property type="match status" value="1"/>
</dbReference>
<keyword evidence="6" id="KW-0238">DNA-binding</keyword>
<reference evidence="11" key="1">
    <citation type="journal article" date="2021" name="Cell">
        <title>Tracing the genetic footprints of vertebrate landing in non-teleost ray-finned fishes.</title>
        <authorList>
            <person name="Bi X."/>
            <person name="Wang K."/>
            <person name="Yang L."/>
            <person name="Pan H."/>
            <person name="Jiang H."/>
            <person name="Wei Q."/>
            <person name="Fang M."/>
            <person name="Yu H."/>
            <person name="Zhu C."/>
            <person name="Cai Y."/>
            <person name="He Y."/>
            <person name="Gan X."/>
            <person name="Zeng H."/>
            <person name="Yu D."/>
            <person name="Zhu Y."/>
            <person name="Jiang H."/>
            <person name="Qiu Q."/>
            <person name="Yang H."/>
            <person name="Zhang Y.E."/>
            <person name="Wang W."/>
            <person name="Zhu M."/>
            <person name="He S."/>
            <person name="Zhang G."/>
        </authorList>
    </citation>
    <scope>NUCLEOTIDE SEQUENCE</scope>
    <source>
        <strain evidence="11">Allg_001</strain>
    </source>
</reference>
<evidence type="ECO:0000313" key="12">
    <source>
        <dbReference type="Proteomes" id="UP000736164"/>
    </source>
</evidence>
<evidence type="ECO:0000313" key="11">
    <source>
        <dbReference type="EMBL" id="MBN3317605.1"/>
    </source>
</evidence>
<keyword evidence="3" id="KW-0547">Nucleotide-binding</keyword>
<dbReference type="InterPro" id="IPR007695">
    <property type="entry name" value="DNA_mismatch_repair_MutS-lik_N"/>
</dbReference>
<dbReference type="InterPro" id="IPR036187">
    <property type="entry name" value="DNA_mismatch_repair_MutS_sf"/>
</dbReference>
<dbReference type="SMART" id="SM00534">
    <property type="entry name" value="MUTSac"/>
    <property type="match status" value="1"/>
</dbReference>
<name>A0A8J7NSR8_ATRSP</name>
<dbReference type="GO" id="GO:0030983">
    <property type="term" value="F:mismatched DNA binding"/>
    <property type="evidence" value="ECO:0007669"/>
    <property type="project" value="InterPro"/>
</dbReference>
<protein>
    <recommendedName>
        <fullName evidence="2 8">DNA mismatch repair protein MSH3</fullName>
    </recommendedName>
    <alternativeName>
        <fullName evidence="2 8">DNA mismatch repair protein MSH3</fullName>
    </alternativeName>
</protein>
<dbReference type="FunFam" id="3.30.420.110:FF:000008">
    <property type="entry name" value="DNA mismatch repair protein"/>
    <property type="match status" value="1"/>
</dbReference>
<dbReference type="PANTHER" id="PTHR11361">
    <property type="entry name" value="DNA MISMATCH REPAIR PROTEIN MUTS FAMILY MEMBER"/>
    <property type="match status" value="1"/>
</dbReference>
<dbReference type="FunFam" id="3.40.1170.10:FF:000004">
    <property type="entry name" value="DNA mismatch repair protein"/>
    <property type="match status" value="1"/>
</dbReference>
<dbReference type="InterPro" id="IPR000432">
    <property type="entry name" value="DNA_mismatch_repair_MutS_C"/>
</dbReference>
<evidence type="ECO:0000256" key="8">
    <source>
        <dbReference type="ARBA" id="ARBA00073774"/>
    </source>
</evidence>
<dbReference type="GO" id="GO:0006312">
    <property type="term" value="P:mitotic recombination"/>
    <property type="evidence" value="ECO:0007669"/>
    <property type="project" value="TreeGrafter"/>
</dbReference>
<evidence type="ECO:0000256" key="3">
    <source>
        <dbReference type="ARBA" id="ARBA00022741"/>
    </source>
</evidence>
<dbReference type="GO" id="GO:0005634">
    <property type="term" value="C:nucleus"/>
    <property type="evidence" value="ECO:0007669"/>
    <property type="project" value="TreeGrafter"/>
</dbReference>
<dbReference type="SUPFAM" id="SSF48334">
    <property type="entry name" value="DNA repair protein MutS, domain III"/>
    <property type="match status" value="1"/>
</dbReference>
<dbReference type="SMART" id="SM00533">
    <property type="entry name" value="MUTSd"/>
    <property type="match status" value="1"/>
</dbReference>
<dbReference type="Gene3D" id="3.30.420.110">
    <property type="entry name" value="MutS, connector domain"/>
    <property type="match status" value="1"/>
</dbReference>
<evidence type="ECO:0000256" key="9">
    <source>
        <dbReference type="SAM" id="MobiDB-lite"/>
    </source>
</evidence>
<dbReference type="Pfam" id="PF01624">
    <property type="entry name" value="MutS_I"/>
    <property type="match status" value="1"/>
</dbReference>
<dbReference type="InterPro" id="IPR036678">
    <property type="entry name" value="MutS_con_dom_sf"/>
</dbReference>
<feature type="compositionally biased region" description="Low complexity" evidence="9">
    <location>
        <begin position="106"/>
        <end position="123"/>
    </location>
</feature>
<evidence type="ECO:0000259" key="10">
    <source>
        <dbReference type="PROSITE" id="PS00486"/>
    </source>
</evidence>
<keyword evidence="4" id="KW-0227">DNA damage</keyword>
<dbReference type="InterPro" id="IPR007860">
    <property type="entry name" value="DNA_mmatch_repair_MutS_con_dom"/>
</dbReference>
<dbReference type="Pfam" id="PF05188">
    <property type="entry name" value="MutS_II"/>
    <property type="match status" value="1"/>
</dbReference>
<dbReference type="PROSITE" id="PS00486">
    <property type="entry name" value="DNA_MISMATCH_REPAIR_2"/>
    <property type="match status" value="1"/>
</dbReference>
<dbReference type="Gene3D" id="3.40.1170.10">
    <property type="entry name" value="DNA repair protein MutS, domain I"/>
    <property type="match status" value="1"/>
</dbReference>
<feature type="region of interest" description="Disordered" evidence="9">
    <location>
        <begin position="1"/>
        <end position="168"/>
    </location>
</feature>
<feature type="domain" description="DNA mismatch repair proteins mutS family" evidence="10">
    <location>
        <begin position="1052"/>
        <end position="1068"/>
    </location>
</feature>
<dbReference type="Proteomes" id="UP000736164">
    <property type="component" value="Unassembled WGS sequence"/>
</dbReference>
<evidence type="ECO:0000256" key="4">
    <source>
        <dbReference type="ARBA" id="ARBA00022763"/>
    </source>
</evidence>
<dbReference type="InterPro" id="IPR007696">
    <property type="entry name" value="DNA_mismatch_repair_MutS_core"/>
</dbReference>
<feature type="compositionally biased region" description="Polar residues" evidence="9">
    <location>
        <begin position="916"/>
        <end position="930"/>
    </location>
</feature>
<dbReference type="Gene3D" id="3.40.50.300">
    <property type="entry name" value="P-loop containing nucleotide triphosphate hydrolases"/>
    <property type="match status" value="2"/>
</dbReference>
<feature type="non-terminal residue" evidence="11">
    <location>
        <position position="1209"/>
    </location>
</feature>
<feature type="region of interest" description="Disordered" evidence="9">
    <location>
        <begin position="911"/>
        <end position="943"/>
    </location>
</feature>
<dbReference type="Pfam" id="PF05192">
    <property type="entry name" value="MutS_III"/>
    <property type="match status" value="1"/>
</dbReference>
<dbReference type="Gene3D" id="1.10.1420.10">
    <property type="match status" value="2"/>
</dbReference>
<dbReference type="PIRSF" id="PIRSF037677">
    <property type="entry name" value="DNA_mis_repair_Msh6"/>
    <property type="match status" value="1"/>
</dbReference>
<evidence type="ECO:0000256" key="6">
    <source>
        <dbReference type="ARBA" id="ARBA00023125"/>
    </source>
</evidence>
<feature type="compositionally biased region" description="Polar residues" evidence="9">
    <location>
        <begin position="93"/>
        <end position="102"/>
    </location>
</feature>